<dbReference type="EMBL" id="JYDP01000107">
    <property type="protein sequence ID" value="KRZ07115.1"/>
    <property type="molecule type" value="Genomic_DNA"/>
</dbReference>
<evidence type="ECO:0000313" key="3">
    <source>
        <dbReference type="Proteomes" id="UP000055024"/>
    </source>
</evidence>
<dbReference type="Proteomes" id="UP000055024">
    <property type="component" value="Unassembled WGS sequence"/>
</dbReference>
<gene>
    <name evidence="2" type="ORF">T11_12758</name>
</gene>
<feature type="region of interest" description="Disordered" evidence="1">
    <location>
        <begin position="47"/>
        <end position="71"/>
    </location>
</feature>
<protein>
    <submittedName>
        <fullName evidence="2">Uncharacterized protein</fullName>
    </submittedName>
</protein>
<keyword evidence="3" id="KW-1185">Reference proteome</keyword>
<accession>A0A0V1H9B9</accession>
<evidence type="ECO:0000256" key="1">
    <source>
        <dbReference type="SAM" id="MobiDB-lite"/>
    </source>
</evidence>
<dbReference type="AlphaFoldDB" id="A0A0V1H9B9"/>
<organism evidence="2 3">
    <name type="scientific">Trichinella zimbabwensis</name>
    <dbReference type="NCBI Taxonomy" id="268475"/>
    <lineage>
        <taxon>Eukaryota</taxon>
        <taxon>Metazoa</taxon>
        <taxon>Ecdysozoa</taxon>
        <taxon>Nematoda</taxon>
        <taxon>Enoplea</taxon>
        <taxon>Dorylaimia</taxon>
        <taxon>Trichinellida</taxon>
        <taxon>Trichinellidae</taxon>
        <taxon>Trichinella</taxon>
    </lineage>
</organism>
<reference evidence="2 3" key="1">
    <citation type="submission" date="2015-01" db="EMBL/GenBank/DDBJ databases">
        <title>Evolution of Trichinella species and genotypes.</title>
        <authorList>
            <person name="Korhonen P.K."/>
            <person name="Edoardo P."/>
            <person name="Giuseppe L.R."/>
            <person name="Gasser R.B."/>
        </authorList>
    </citation>
    <scope>NUCLEOTIDE SEQUENCE [LARGE SCALE GENOMIC DNA]</scope>
    <source>
        <strain evidence="2">ISS1029</strain>
    </source>
</reference>
<feature type="compositionally biased region" description="Basic and acidic residues" evidence="1">
    <location>
        <begin position="58"/>
        <end position="71"/>
    </location>
</feature>
<evidence type="ECO:0000313" key="2">
    <source>
        <dbReference type="EMBL" id="KRZ07115.1"/>
    </source>
</evidence>
<proteinExistence type="predicted"/>
<comment type="caution">
    <text evidence="2">The sequence shown here is derived from an EMBL/GenBank/DDBJ whole genome shotgun (WGS) entry which is preliminary data.</text>
</comment>
<sequence length="71" mass="8385">MTRYKEQRNDNQLFICPKLQQQLKAYFHVIITEKTFWSSRMDSRWACDGNTESGGLRDTVKRKAEETAGRD</sequence>
<name>A0A0V1H9B9_9BILA</name>